<name>A0A2P5E6F2_TREOI</name>
<sequence>MCLIRRRSLISHGSSHTKVFTRSSVCNFCSLPIDFGRIFTFVFVRHKYFRWKKFPTSFGRQSRRVFLKYNTLKSLKLLNKVTMKRSVNFEASKMKTERTPESLTISWTFSVLPRIDRRRYLLLNLEFFSSNI</sequence>
<dbReference type="EMBL" id="JXTC01000224">
    <property type="protein sequence ID" value="PON81113.1"/>
    <property type="molecule type" value="Genomic_DNA"/>
</dbReference>
<keyword evidence="2" id="KW-1185">Reference proteome</keyword>
<accession>A0A2P5E6F2</accession>
<reference evidence="2" key="1">
    <citation type="submission" date="2016-06" db="EMBL/GenBank/DDBJ databases">
        <title>Parallel loss of symbiosis genes in relatives of nitrogen-fixing non-legume Parasponia.</title>
        <authorList>
            <person name="Van Velzen R."/>
            <person name="Holmer R."/>
            <person name="Bu F."/>
            <person name="Rutten L."/>
            <person name="Van Zeijl A."/>
            <person name="Liu W."/>
            <person name="Santuari L."/>
            <person name="Cao Q."/>
            <person name="Sharma T."/>
            <person name="Shen D."/>
            <person name="Roswanjaya Y."/>
            <person name="Wardhani T."/>
            <person name="Kalhor M.S."/>
            <person name="Jansen J."/>
            <person name="Van den Hoogen J."/>
            <person name="Gungor B."/>
            <person name="Hartog M."/>
            <person name="Hontelez J."/>
            <person name="Verver J."/>
            <person name="Yang W.-C."/>
            <person name="Schijlen E."/>
            <person name="Repin R."/>
            <person name="Schilthuizen M."/>
            <person name="Schranz E."/>
            <person name="Heidstra R."/>
            <person name="Miyata K."/>
            <person name="Fedorova E."/>
            <person name="Kohlen W."/>
            <person name="Bisseling T."/>
            <person name="Smit S."/>
            <person name="Geurts R."/>
        </authorList>
    </citation>
    <scope>NUCLEOTIDE SEQUENCE [LARGE SCALE GENOMIC DNA]</scope>
    <source>
        <strain evidence="2">cv. RG33-2</strain>
    </source>
</reference>
<dbReference type="Proteomes" id="UP000237000">
    <property type="component" value="Unassembled WGS sequence"/>
</dbReference>
<proteinExistence type="predicted"/>
<organism evidence="1 2">
    <name type="scientific">Trema orientale</name>
    <name type="common">Charcoal tree</name>
    <name type="synonym">Celtis orientalis</name>
    <dbReference type="NCBI Taxonomy" id="63057"/>
    <lineage>
        <taxon>Eukaryota</taxon>
        <taxon>Viridiplantae</taxon>
        <taxon>Streptophyta</taxon>
        <taxon>Embryophyta</taxon>
        <taxon>Tracheophyta</taxon>
        <taxon>Spermatophyta</taxon>
        <taxon>Magnoliopsida</taxon>
        <taxon>eudicotyledons</taxon>
        <taxon>Gunneridae</taxon>
        <taxon>Pentapetalae</taxon>
        <taxon>rosids</taxon>
        <taxon>fabids</taxon>
        <taxon>Rosales</taxon>
        <taxon>Cannabaceae</taxon>
        <taxon>Trema</taxon>
    </lineage>
</organism>
<gene>
    <name evidence="1" type="ORF">TorRG33x02_230720</name>
</gene>
<dbReference type="AlphaFoldDB" id="A0A2P5E6F2"/>
<evidence type="ECO:0000313" key="1">
    <source>
        <dbReference type="EMBL" id="PON81113.1"/>
    </source>
</evidence>
<dbReference type="InParanoid" id="A0A2P5E6F2"/>
<protein>
    <submittedName>
        <fullName evidence="1">Uncharacterized protein</fullName>
    </submittedName>
</protein>
<dbReference type="OrthoDB" id="10276404at2759"/>
<comment type="caution">
    <text evidence="1">The sequence shown here is derived from an EMBL/GenBank/DDBJ whole genome shotgun (WGS) entry which is preliminary data.</text>
</comment>
<evidence type="ECO:0000313" key="2">
    <source>
        <dbReference type="Proteomes" id="UP000237000"/>
    </source>
</evidence>